<dbReference type="PATRIC" id="fig|270351.6.peg.70"/>
<accession>A0A0J6T5R3</accession>
<gene>
    <name evidence="2" type="ORF">VP06_01350</name>
</gene>
<evidence type="ECO:0000313" key="2">
    <source>
        <dbReference type="EMBL" id="KMO41152.1"/>
    </source>
</evidence>
<feature type="compositionally biased region" description="Basic and acidic residues" evidence="1">
    <location>
        <begin position="293"/>
        <end position="321"/>
    </location>
</feature>
<proteinExistence type="predicted"/>
<feature type="compositionally biased region" description="Pro residues" evidence="1">
    <location>
        <begin position="145"/>
        <end position="162"/>
    </location>
</feature>
<organism evidence="2 3">
    <name type="scientific">Methylobacterium aquaticum</name>
    <dbReference type="NCBI Taxonomy" id="270351"/>
    <lineage>
        <taxon>Bacteria</taxon>
        <taxon>Pseudomonadati</taxon>
        <taxon>Pseudomonadota</taxon>
        <taxon>Alphaproteobacteria</taxon>
        <taxon>Hyphomicrobiales</taxon>
        <taxon>Methylobacteriaceae</taxon>
        <taxon>Methylobacterium</taxon>
    </lineage>
</organism>
<feature type="region of interest" description="Disordered" evidence="1">
    <location>
        <begin position="137"/>
        <end position="162"/>
    </location>
</feature>
<dbReference type="Proteomes" id="UP000035929">
    <property type="component" value="Unassembled WGS sequence"/>
</dbReference>
<reference evidence="2 3" key="1">
    <citation type="submission" date="2015-03" db="EMBL/GenBank/DDBJ databases">
        <title>Genome sequencing of Methylobacterium aquaticum DSM16371 type strain.</title>
        <authorList>
            <person name="Chaudhry V."/>
            <person name="Patil P.B."/>
        </authorList>
    </citation>
    <scope>NUCLEOTIDE SEQUENCE [LARGE SCALE GENOMIC DNA]</scope>
    <source>
        <strain evidence="2 3">DSM 16371</strain>
    </source>
</reference>
<feature type="compositionally biased region" description="Basic and acidic residues" evidence="1">
    <location>
        <begin position="266"/>
        <end position="282"/>
    </location>
</feature>
<dbReference type="EMBL" id="LABX01000010">
    <property type="protein sequence ID" value="KMO41152.1"/>
    <property type="molecule type" value="Genomic_DNA"/>
</dbReference>
<feature type="region of interest" description="Disordered" evidence="1">
    <location>
        <begin position="258"/>
        <end position="328"/>
    </location>
</feature>
<dbReference type="RefSeq" id="WP_048462025.1">
    <property type="nucleotide sequence ID" value="NZ_LABX01000010.1"/>
</dbReference>
<evidence type="ECO:0000313" key="3">
    <source>
        <dbReference type="Proteomes" id="UP000035929"/>
    </source>
</evidence>
<sequence>MSTIDIEPYFRNRAVADVRGLSGEVLALFDAQAARFARWAAAGDSRKQEIQAARLQHERQARAAVAIHLASATVEDAVARVAYRDGSRITARTIWSEIYALVRSREGGTLRLTESECVVAEAMTWWLIPLPEPDEWHFPRDVPPEPRPAPPPVREPEPMPPGAPTIVYEPIVSIVHKPPPRWEPGVLRIEGPTYIREAAGGVLIGTRNNEPDWGGRLRRLTDPRAWFPAARWRDGEGDGHQGWFVPGSTAVRRVNAWLDAGGRRAPKPDRPPRKPRPSREEAMAAWRAKRMRQREEAQQRAVEHWTAERAEAEAAAAERRRAAGLPPADGPEPFGIVSHVTDMAPLWLGAIHTPAHLVAAVAEAAAVLRCRQEAGRASRYQHAGYVLIQHVPEGAWSQTGYHVVPARHANGFPDLRTLEGVRMGEGVSLERAAQILEWARWHHGYVIRYAQAFWDLGQAVAGAVSGPGEAIVVRTAQIMRDLE</sequence>
<protein>
    <submittedName>
        <fullName evidence="2">Uncharacterized protein</fullName>
    </submittedName>
</protein>
<name>A0A0J6T5R3_9HYPH</name>
<comment type="caution">
    <text evidence="2">The sequence shown here is derived from an EMBL/GenBank/DDBJ whole genome shotgun (WGS) entry which is preliminary data.</text>
</comment>
<dbReference type="AlphaFoldDB" id="A0A0J6T5R3"/>
<evidence type="ECO:0000256" key="1">
    <source>
        <dbReference type="SAM" id="MobiDB-lite"/>
    </source>
</evidence>